<sequence length="123" mass="14880">MFIIDMPSNNQIVQFCYYLTENYVQDVFPPSLWASKPEVLTNDKKIIKNSYKFLIDDLHDIQVYTYIKFRSVEGGVIQERNKMTTQTYKFSNIQQYMKEDEQISRYEFLNKVCFKNKRQNVNF</sequence>
<proteinExistence type="predicted"/>
<keyword evidence="2" id="KW-1185">Reference proteome</keyword>
<feature type="non-terminal residue" evidence="1">
    <location>
        <position position="123"/>
    </location>
</feature>
<gene>
    <name evidence="1" type="ORF">FWK35_00031068</name>
</gene>
<dbReference type="AlphaFoldDB" id="A0A6G0YGW1"/>
<reference evidence="1 2" key="1">
    <citation type="submission" date="2019-08" db="EMBL/GenBank/DDBJ databases">
        <title>Whole genome of Aphis craccivora.</title>
        <authorList>
            <person name="Voronova N.V."/>
            <person name="Shulinski R.S."/>
            <person name="Bandarenka Y.V."/>
            <person name="Zhorov D.G."/>
            <person name="Warner D."/>
        </authorList>
    </citation>
    <scope>NUCLEOTIDE SEQUENCE [LARGE SCALE GENOMIC DNA]</scope>
    <source>
        <strain evidence="1">180601</strain>
        <tissue evidence="1">Whole Body</tissue>
    </source>
</reference>
<organism evidence="1 2">
    <name type="scientific">Aphis craccivora</name>
    <name type="common">Cowpea aphid</name>
    <dbReference type="NCBI Taxonomy" id="307492"/>
    <lineage>
        <taxon>Eukaryota</taxon>
        <taxon>Metazoa</taxon>
        <taxon>Ecdysozoa</taxon>
        <taxon>Arthropoda</taxon>
        <taxon>Hexapoda</taxon>
        <taxon>Insecta</taxon>
        <taxon>Pterygota</taxon>
        <taxon>Neoptera</taxon>
        <taxon>Paraneoptera</taxon>
        <taxon>Hemiptera</taxon>
        <taxon>Sternorrhyncha</taxon>
        <taxon>Aphidomorpha</taxon>
        <taxon>Aphidoidea</taxon>
        <taxon>Aphididae</taxon>
        <taxon>Aphidini</taxon>
        <taxon>Aphis</taxon>
        <taxon>Aphis</taxon>
    </lineage>
</organism>
<dbReference type="EMBL" id="VUJU01004022">
    <property type="protein sequence ID" value="KAF0755775.1"/>
    <property type="molecule type" value="Genomic_DNA"/>
</dbReference>
<dbReference type="Proteomes" id="UP000478052">
    <property type="component" value="Unassembled WGS sequence"/>
</dbReference>
<name>A0A6G0YGW1_APHCR</name>
<protein>
    <submittedName>
        <fullName evidence="1">MULE domain-containing protein</fullName>
    </submittedName>
</protein>
<comment type="caution">
    <text evidence="1">The sequence shown here is derived from an EMBL/GenBank/DDBJ whole genome shotgun (WGS) entry which is preliminary data.</text>
</comment>
<accession>A0A6G0YGW1</accession>
<evidence type="ECO:0000313" key="1">
    <source>
        <dbReference type="EMBL" id="KAF0755775.1"/>
    </source>
</evidence>
<evidence type="ECO:0000313" key="2">
    <source>
        <dbReference type="Proteomes" id="UP000478052"/>
    </source>
</evidence>